<keyword evidence="1" id="KW-0479">Metal-binding</keyword>
<dbReference type="InterPro" id="IPR050129">
    <property type="entry name" value="Zn_alcohol_dh"/>
</dbReference>
<evidence type="ECO:0000256" key="1">
    <source>
        <dbReference type="ARBA" id="ARBA00022723"/>
    </source>
</evidence>
<evidence type="ECO:0000259" key="4">
    <source>
        <dbReference type="Pfam" id="PF00107"/>
    </source>
</evidence>
<dbReference type="Pfam" id="PF00107">
    <property type="entry name" value="ADH_zinc_N"/>
    <property type="match status" value="1"/>
</dbReference>
<accession>A0A094QPY9</accession>
<dbReference type="AlphaFoldDB" id="A0A094QPY9"/>
<dbReference type="PANTHER" id="PTHR43401">
    <property type="entry name" value="L-THREONINE 3-DEHYDROGENASE"/>
    <property type="match status" value="1"/>
</dbReference>
<dbReference type="Gene3D" id="3.90.180.10">
    <property type="entry name" value="Medium-chain alcohol dehydrogenases, catalytic domain"/>
    <property type="match status" value="1"/>
</dbReference>
<evidence type="ECO:0000259" key="5">
    <source>
        <dbReference type="Pfam" id="PF08240"/>
    </source>
</evidence>
<dbReference type="InterPro" id="IPR013154">
    <property type="entry name" value="ADH-like_N"/>
</dbReference>
<dbReference type="InterPro" id="IPR013149">
    <property type="entry name" value="ADH-like_C"/>
</dbReference>
<dbReference type="Gene3D" id="3.40.50.720">
    <property type="entry name" value="NAD(P)-binding Rossmann-like Domain"/>
    <property type="match status" value="1"/>
</dbReference>
<evidence type="ECO:0000313" key="6">
    <source>
        <dbReference type="EMBL" id="KGA16691.1"/>
    </source>
</evidence>
<feature type="domain" description="Alcohol dehydrogenase-like C-terminal" evidence="4">
    <location>
        <begin position="179"/>
        <end position="292"/>
    </location>
</feature>
<dbReference type="PROSITE" id="PS00059">
    <property type="entry name" value="ADH_ZINC"/>
    <property type="match status" value="1"/>
</dbReference>
<dbReference type="InterPro" id="IPR011032">
    <property type="entry name" value="GroES-like_sf"/>
</dbReference>
<keyword evidence="3" id="KW-0560">Oxidoreductase</keyword>
<dbReference type="Pfam" id="PF08240">
    <property type="entry name" value="ADH_N"/>
    <property type="match status" value="1"/>
</dbReference>
<dbReference type="SUPFAM" id="SSF50129">
    <property type="entry name" value="GroES-like"/>
    <property type="match status" value="1"/>
</dbReference>
<feature type="domain" description="Alcohol dehydrogenase-like N-terminal" evidence="5">
    <location>
        <begin position="23"/>
        <end position="140"/>
    </location>
</feature>
<evidence type="ECO:0000256" key="3">
    <source>
        <dbReference type="ARBA" id="ARBA00023002"/>
    </source>
</evidence>
<protein>
    <submittedName>
        <fullName evidence="6">Alcohol dehydrogenase</fullName>
    </submittedName>
</protein>
<dbReference type="InterPro" id="IPR002328">
    <property type="entry name" value="ADH_Zn_CS"/>
</dbReference>
<dbReference type="PANTHER" id="PTHR43401:SF2">
    <property type="entry name" value="L-THREONINE 3-DEHYDROGENASE"/>
    <property type="match status" value="1"/>
</dbReference>
<dbReference type="GO" id="GO:0016491">
    <property type="term" value="F:oxidoreductase activity"/>
    <property type="evidence" value="ECO:0007669"/>
    <property type="project" value="UniProtKB-KW"/>
</dbReference>
<dbReference type="EMBL" id="JNSK01000059">
    <property type="protein sequence ID" value="KGA16691.1"/>
    <property type="molecule type" value="Genomic_DNA"/>
</dbReference>
<dbReference type="SUPFAM" id="SSF51735">
    <property type="entry name" value="NAD(P)-binding Rossmann-fold domains"/>
    <property type="match status" value="1"/>
</dbReference>
<organism evidence="6">
    <name type="scientific">freshwater metagenome</name>
    <dbReference type="NCBI Taxonomy" id="449393"/>
    <lineage>
        <taxon>unclassified sequences</taxon>
        <taxon>metagenomes</taxon>
        <taxon>ecological metagenomes</taxon>
    </lineage>
</organism>
<comment type="caution">
    <text evidence="6">The sequence shown here is derived from an EMBL/GenBank/DDBJ whole genome shotgun (WGS) entry which is preliminary data.</text>
</comment>
<keyword evidence="2" id="KW-0862">Zinc</keyword>
<reference evidence="6" key="1">
    <citation type="submission" date="2014-05" db="EMBL/GenBank/DDBJ databases">
        <title>Key roles for freshwater Actinobacteria revealed by deep metagenomic sequencing.</title>
        <authorList>
            <person name="Ghai R."/>
            <person name="Mizuno C.M."/>
            <person name="Picazo A."/>
            <person name="Camacho A."/>
            <person name="Rodriguez-Valera F."/>
        </authorList>
    </citation>
    <scope>NUCLEOTIDE SEQUENCE</scope>
</reference>
<name>A0A094QPY9_9ZZZZ</name>
<dbReference type="GO" id="GO:0008270">
    <property type="term" value="F:zinc ion binding"/>
    <property type="evidence" value="ECO:0007669"/>
    <property type="project" value="InterPro"/>
</dbReference>
<dbReference type="InterPro" id="IPR036291">
    <property type="entry name" value="NAD(P)-bd_dom_sf"/>
</dbReference>
<evidence type="ECO:0000256" key="2">
    <source>
        <dbReference type="ARBA" id="ARBA00022833"/>
    </source>
</evidence>
<gene>
    <name evidence="6" type="ORF">GM50_13735</name>
</gene>
<proteinExistence type="predicted"/>
<sequence>MKAFIVYAPGQSTIEEVEEPIAGSGEVVVEVTRVGVCGTDVEFFNGDMAYFKTGEAHYPMRLGHEWCGTVISTGVGVDKKWIGKRVTGDTMLGCQNCKRCLSGAQHVCEDRFEIGIRNSWPGALAEKLLVPAFALHPLPDSIDDTTGALIEPGGNALRSAQASKAAPGKKILVWGSGTIGLLTAQFAITMGAEVHVIGIDPKTLSLAKNLGVHVIHQDTNKLDSDYDAIVDATNSSSIPAEALSIVEPGGRVVYIGVSGEPSNLDSRLLVLKDVTAVGILSASPGLKGAIDFYSRGEINPKPIVAATVALHQSALVLSGKRPEGAGIGPKFHIDPQAM</sequence>